<feature type="non-terminal residue" evidence="4">
    <location>
        <position position="919"/>
    </location>
</feature>
<evidence type="ECO:0000313" key="4">
    <source>
        <dbReference type="EMBL" id="MFE4106104.1"/>
    </source>
</evidence>
<feature type="repeat" description="TPR" evidence="3">
    <location>
        <begin position="866"/>
        <end position="899"/>
    </location>
</feature>
<dbReference type="PANTHER" id="PTHR44943">
    <property type="entry name" value="CELLULOSE SYNTHASE OPERON PROTEIN C"/>
    <property type="match status" value="1"/>
</dbReference>
<dbReference type="SMART" id="SM00028">
    <property type="entry name" value="TPR"/>
    <property type="match status" value="8"/>
</dbReference>
<reference evidence="4 5" key="1">
    <citation type="submission" date="2024-10" db="EMBL/GenBank/DDBJ databases">
        <authorList>
            <person name="Ratan Roy A."/>
            <person name="Morales Sandoval P.H."/>
            <person name="De Los Santos Villalobos S."/>
            <person name="Chakraborty S."/>
            <person name="Mukherjee J."/>
        </authorList>
    </citation>
    <scope>NUCLEOTIDE SEQUENCE [LARGE SCALE GENOMIC DNA]</scope>
    <source>
        <strain evidence="4 5">S1</strain>
    </source>
</reference>
<dbReference type="Pfam" id="PF13181">
    <property type="entry name" value="TPR_8"/>
    <property type="match status" value="1"/>
</dbReference>
<keyword evidence="5" id="KW-1185">Reference proteome</keyword>
<feature type="repeat" description="TPR" evidence="3">
    <location>
        <begin position="628"/>
        <end position="661"/>
    </location>
</feature>
<accession>A0ABW6IFD4</accession>
<dbReference type="PANTHER" id="PTHR44943:SF8">
    <property type="entry name" value="TPR REPEAT-CONTAINING PROTEIN MJ0263"/>
    <property type="match status" value="1"/>
</dbReference>
<dbReference type="Gene3D" id="3.40.50.300">
    <property type="entry name" value="P-loop containing nucleotide triphosphate hydrolases"/>
    <property type="match status" value="1"/>
</dbReference>
<feature type="repeat" description="TPR" evidence="3">
    <location>
        <begin position="798"/>
        <end position="831"/>
    </location>
</feature>
<evidence type="ECO:0000256" key="3">
    <source>
        <dbReference type="PROSITE-ProRule" id="PRU00339"/>
    </source>
</evidence>
<gene>
    <name evidence="4" type="ORF">ACFVKH_07450</name>
</gene>
<dbReference type="InterPro" id="IPR011990">
    <property type="entry name" value="TPR-like_helical_dom_sf"/>
</dbReference>
<dbReference type="PROSITE" id="PS50005">
    <property type="entry name" value="TPR"/>
    <property type="match status" value="7"/>
</dbReference>
<proteinExistence type="predicted"/>
<name>A0ABW6IFD4_9CYAN</name>
<feature type="repeat" description="TPR" evidence="3">
    <location>
        <begin position="832"/>
        <end position="865"/>
    </location>
</feature>
<dbReference type="SUPFAM" id="SSF48452">
    <property type="entry name" value="TPR-like"/>
    <property type="match status" value="1"/>
</dbReference>
<feature type="repeat" description="TPR" evidence="3">
    <location>
        <begin position="764"/>
        <end position="797"/>
    </location>
</feature>
<sequence>MTMTALAPYVSRPPVEDFLAALAQSLHQPQQNPAVFHVWGIGGVGKSTLTRKAHEAHEKTAKVASVSFGLTEGIDEPILLMAKLYEQVVPKDSWSDPFWEKYELYFDTIHQLNTQPATGRGDVGEEQVKQVKQLLKLGVDVVGEFALSESAKKATNTAIERGLEAAVAGLSLKDELQKLLQDHRATKRDQALQRLMLEPLPQLTTTFVEGLALQAAQQPVLLLLDTYEKVPTPIDGWLWRTLLANTDLACHAVRLLVAGRRYLLKEEGWRKLQQDRQLVNDLTIERFDLAQTADYLQQVEITAADKVEAIYRVTKGLPYYLNWIREQQAKGRSLDFAQGNQEIVRLLLQGLNQTQKRVVQLAACCRWFDRRLIQYLVEQQGLDFATAVDEERNCFGWLVQLSFVEPIKGRFRLDDVARDVFRASLHQADRQQFEQVNEWLATYFKQESDREVPPESAPPAKYENPDWRELRAEFLYYLLFTRQPDVQTQFASHLLEARYFRRDGLVQLPYQAILAEGDLLQNELLRYSAKQFLQKISPAVMYGWLVLEKDPIDYSYNQQRLGLSKRDTEQAISICLGNPDALKGLAKFAALFYKHQRCSEAQKLDWLREAQKQSMHLVSLEEPDFSIDIFLWKLGPAFVNLNQEDDAIAVYDQALILKPSNHVAFTRKGVALNYLGRYEEAIILFDRATCIKADYHEAPCNKGIALAALGRKEEAISTYNEALATRPDCCIGLNNKGNALSALGRYEEAIASYDQALSHKPDLHEALYNKGIALSALGRYEEAIAAYNQALSHKPDLHEALNNKGIALSALGRYEEAIASYDQALSHKPDLHEALYNKGNALRKLGRYEEAIAAYDQALSHKPDKHEALYNKGSALSALGRYEEAIAAYDQALSYKPDLHEALNNKGIALSALGRYEEA</sequence>
<evidence type="ECO:0000313" key="5">
    <source>
        <dbReference type="Proteomes" id="UP001600165"/>
    </source>
</evidence>
<protein>
    <submittedName>
        <fullName evidence="4">Tetratricopeptide repeat protein</fullName>
    </submittedName>
</protein>
<organism evidence="4 5">
    <name type="scientific">Almyronema epifaneia S1</name>
    <dbReference type="NCBI Taxonomy" id="2991925"/>
    <lineage>
        <taxon>Bacteria</taxon>
        <taxon>Bacillati</taxon>
        <taxon>Cyanobacteriota</taxon>
        <taxon>Cyanophyceae</taxon>
        <taxon>Nodosilineales</taxon>
        <taxon>Nodosilineaceae</taxon>
        <taxon>Almyronema</taxon>
        <taxon>Almyronema epifaneia</taxon>
    </lineage>
</organism>
<dbReference type="EMBL" id="JBHZOL010000052">
    <property type="protein sequence ID" value="MFE4106104.1"/>
    <property type="molecule type" value="Genomic_DNA"/>
</dbReference>
<dbReference type="InterPro" id="IPR051685">
    <property type="entry name" value="Ycf3/AcsC/BcsC/TPR_MFPF"/>
</dbReference>
<dbReference type="Gene3D" id="1.25.40.10">
    <property type="entry name" value="Tetratricopeptide repeat domain"/>
    <property type="match status" value="4"/>
</dbReference>
<feature type="repeat" description="TPR" evidence="3">
    <location>
        <begin position="696"/>
        <end position="729"/>
    </location>
</feature>
<dbReference type="PROSITE" id="PS50293">
    <property type="entry name" value="TPR_REGION"/>
    <property type="match status" value="4"/>
</dbReference>
<dbReference type="Pfam" id="PF13432">
    <property type="entry name" value="TPR_16"/>
    <property type="match status" value="3"/>
</dbReference>
<feature type="repeat" description="TPR" evidence="3">
    <location>
        <begin position="730"/>
        <end position="763"/>
    </location>
</feature>
<keyword evidence="1" id="KW-0677">Repeat</keyword>
<evidence type="ECO:0000256" key="1">
    <source>
        <dbReference type="ARBA" id="ARBA00022737"/>
    </source>
</evidence>
<dbReference type="Pfam" id="PF00515">
    <property type="entry name" value="TPR_1"/>
    <property type="match status" value="1"/>
</dbReference>
<keyword evidence="2 3" id="KW-0802">TPR repeat</keyword>
<evidence type="ECO:0000256" key="2">
    <source>
        <dbReference type="ARBA" id="ARBA00022803"/>
    </source>
</evidence>
<dbReference type="InterPro" id="IPR019734">
    <property type="entry name" value="TPR_rpt"/>
</dbReference>
<dbReference type="InterPro" id="IPR027417">
    <property type="entry name" value="P-loop_NTPase"/>
</dbReference>
<dbReference type="Proteomes" id="UP001600165">
    <property type="component" value="Unassembled WGS sequence"/>
</dbReference>
<dbReference type="RefSeq" id="WP_377963538.1">
    <property type="nucleotide sequence ID" value="NZ_JBHZOL010000052.1"/>
</dbReference>
<dbReference type="SUPFAM" id="SSF52540">
    <property type="entry name" value="P-loop containing nucleoside triphosphate hydrolases"/>
    <property type="match status" value="1"/>
</dbReference>
<comment type="caution">
    <text evidence="4">The sequence shown here is derived from an EMBL/GenBank/DDBJ whole genome shotgun (WGS) entry which is preliminary data.</text>
</comment>